<evidence type="ECO:0000256" key="1">
    <source>
        <dbReference type="SAM" id="MobiDB-lite"/>
    </source>
</evidence>
<organism evidence="2 3">
    <name type="scientific">Actinopolyspora mortivallis</name>
    <dbReference type="NCBI Taxonomy" id="33906"/>
    <lineage>
        <taxon>Bacteria</taxon>
        <taxon>Bacillati</taxon>
        <taxon>Actinomycetota</taxon>
        <taxon>Actinomycetes</taxon>
        <taxon>Actinopolysporales</taxon>
        <taxon>Actinopolysporaceae</taxon>
        <taxon>Actinopolyspora</taxon>
    </lineage>
</organism>
<name>A0A2T0H218_ACTMO</name>
<sequence>MVGGCACSPAGDTDGGSSETTSASSSEKELKSVKPCDMLSPDTLDFFGLEAPGEPADTLPRKAGCNFGGDPVSVTLLKDERNTVSSNEQKSVWVEFERLGVNGRTGARAITQGTTKARLCNVMFEAGEGLIQVQARENQQSDDVDECRKALEIAKRIEPNVPELA</sequence>
<dbReference type="EMBL" id="PVSR01000001">
    <property type="protein sequence ID" value="PRW65415.1"/>
    <property type="molecule type" value="Genomic_DNA"/>
</dbReference>
<dbReference type="AlphaFoldDB" id="A0A2T0H218"/>
<feature type="compositionally biased region" description="Low complexity" evidence="1">
    <location>
        <begin position="10"/>
        <end position="25"/>
    </location>
</feature>
<gene>
    <name evidence="2" type="ORF">CEP50_01490</name>
</gene>
<evidence type="ECO:0000313" key="3">
    <source>
        <dbReference type="Proteomes" id="UP000239352"/>
    </source>
</evidence>
<feature type="region of interest" description="Disordered" evidence="1">
    <location>
        <begin position="1"/>
        <end position="35"/>
    </location>
</feature>
<dbReference type="InParanoid" id="A0A2T0H218"/>
<evidence type="ECO:0000313" key="2">
    <source>
        <dbReference type="EMBL" id="PRW65415.1"/>
    </source>
</evidence>
<keyword evidence="3" id="KW-1185">Reference proteome</keyword>
<dbReference type="InterPro" id="IPR024520">
    <property type="entry name" value="DUF3558"/>
</dbReference>
<dbReference type="Pfam" id="PF12079">
    <property type="entry name" value="DUF3558"/>
    <property type="match status" value="1"/>
</dbReference>
<protein>
    <submittedName>
        <fullName evidence="2">DUF3558 domain-containing protein</fullName>
    </submittedName>
</protein>
<proteinExistence type="predicted"/>
<comment type="caution">
    <text evidence="2">The sequence shown here is derived from an EMBL/GenBank/DDBJ whole genome shotgun (WGS) entry which is preliminary data.</text>
</comment>
<accession>A0A2T0H218</accession>
<reference evidence="2 3" key="1">
    <citation type="submission" date="2018-03" db="EMBL/GenBank/DDBJ databases">
        <title>Actinopolyspora mortivallis from Sahara, screening for active biomolecules.</title>
        <authorList>
            <person name="Selama O."/>
            <person name="Wellington E.M.H."/>
            <person name="Hacene H."/>
        </authorList>
    </citation>
    <scope>NUCLEOTIDE SEQUENCE [LARGE SCALE GENOMIC DNA]</scope>
    <source>
        <strain evidence="2 3">M5A</strain>
    </source>
</reference>
<dbReference type="Proteomes" id="UP000239352">
    <property type="component" value="Unassembled WGS sequence"/>
</dbReference>